<evidence type="ECO:0000313" key="1">
    <source>
        <dbReference type="EMBL" id="GAA3023166.1"/>
    </source>
</evidence>
<gene>
    <name evidence="1" type="ORF">GCM10017559_55530</name>
</gene>
<dbReference type="RefSeq" id="WP_344900444.1">
    <property type="nucleotide sequence ID" value="NZ_BAAAWD010000015.1"/>
</dbReference>
<accession>A0ABP6KXA4</accession>
<name>A0ABP6KXA4_9ACTN</name>
<dbReference type="EMBL" id="BAAAWD010000015">
    <property type="protein sequence ID" value="GAA3023166.1"/>
    <property type="molecule type" value="Genomic_DNA"/>
</dbReference>
<protein>
    <submittedName>
        <fullName evidence="1">Uncharacterized protein</fullName>
    </submittedName>
</protein>
<organism evidence="1 2">
    <name type="scientific">Streptosporangium longisporum</name>
    <dbReference type="NCBI Taxonomy" id="46187"/>
    <lineage>
        <taxon>Bacteria</taxon>
        <taxon>Bacillati</taxon>
        <taxon>Actinomycetota</taxon>
        <taxon>Actinomycetes</taxon>
        <taxon>Streptosporangiales</taxon>
        <taxon>Streptosporangiaceae</taxon>
        <taxon>Streptosporangium</taxon>
    </lineage>
</organism>
<comment type="caution">
    <text evidence="1">The sequence shown here is derived from an EMBL/GenBank/DDBJ whole genome shotgun (WGS) entry which is preliminary data.</text>
</comment>
<evidence type="ECO:0000313" key="2">
    <source>
        <dbReference type="Proteomes" id="UP001499930"/>
    </source>
</evidence>
<sequence>MPDTLACLERFVSAVRQHADLSVRRISFGDPAYVYVRNRFSNTLAETVTCSPDGGFITSWGYRLGSSENIDGAAARLAFLLAAMPAPRV</sequence>
<dbReference type="Proteomes" id="UP001499930">
    <property type="component" value="Unassembled WGS sequence"/>
</dbReference>
<keyword evidence="2" id="KW-1185">Reference proteome</keyword>
<proteinExistence type="predicted"/>
<reference evidence="2" key="1">
    <citation type="journal article" date="2019" name="Int. J. Syst. Evol. Microbiol.">
        <title>The Global Catalogue of Microorganisms (GCM) 10K type strain sequencing project: providing services to taxonomists for standard genome sequencing and annotation.</title>
        <authorList>
            <consortium name="The Broad Institute Genomics Platform"/>
            <consortium name="The Broad Institute Genome Sequencing Center for Infectious Disease"/>
            <person name="Wu L."/>
            <person name="Ma J."/>
        </authorList>
    </citation>
    <scope>NUCLEOTIDE SEQUENCE [LARGE SCALE GENOMIC DNA]</scope>
    <source>
        <strain evidence="2">JCM 3106</strain>
    </source>
</reference>